<feature type="compositionally biased region" description="Basic and acidic residues" evidence="1">
    <location>
        <begin position="71"/>
        <end position="102"/>
    </location>
</feature>
<feature type="compositionally biased region" description="Low complexity" evidence="1">
    <location>
        <begin position="21"/>
        <end position="33"/>
    </location>
</feature>
<organism evidence="2 3">
    <name type="scientific">Amanita muscaria (strain Koide BX008)</name>
    <dbReference type="NCBI Taxonomy" id="946122"/>
    <lineage>
        <taxon>Eukaryota</taxon>
        <taxon>Fungi</taxon>
        <taxon>Dikarya</taxon>
        <taxon>Basidiomycota</taxon>
        <taxon>Agaricomycotina</taxon>
        <taxon>Agaricomycetes</taxon>
        <taxon>Agaricomycetidae</taxon>
        <taxon>Agaricales</taxon>
        <taxon>Pluteineae</taxon>
        <taxon>Amanitaceae</taxon>
        <taxon>Amanita</taxon>
    </lineage>
</organism>
<accession>A0A0C2WIS0</accession>
<evidence type="ECO:0000313" key="3">
    <source>
        <dbReference type="Proteomes" id="UP000054549"/>
    </source>
</evidence>
<feature type="region of interest" description="Disordered" evidence="1">
    <location>
        <begin position="50"/>
        <end position="179"/>
    </location>
</feature>
<evidence type="ECO:0000313" key="2">
    <source>
        <dbReference type="EMBL" id="KIL56003.1"/>
    </source>
</evidence>
<evidence type="ECO:0000256" key="1">
    <source>
        <dbReference type="SAM" id="MobiDB-lite"/>
    </source>
</evidence>
<sequence length="1288" mass="144982">MLDSEDLAEEDGIGEIKVRRQVSQRTSQSQGVQENGVRTAFVFDGVWLPPPRHAQAVQGHAGGRKLRPRKKDFSEEMKGIRDGAPGEDRPSPGPDSEYHGGSDSDEDDEEEYTFPDNLQKKRKVGAVRTQPPPLPSKRCKGDPKKSKGNGPPPDVFQSRKRTPRSPEVLPPVPPQERMPAHAVIPSLNNNTLRLPKRQTGFIFLDNHCCDCASVPSRSHKRCKVLTFFGFYYHQELELVICYNHGRGITPDVWLSHVLESHGDLRGQAREKRHILAMINHVAESFRLICSATDLNLPNSISEPILMMLPFDGVRPSIAGRFPCPVSTCGQWVKVSYGKTMSYQHELSKHIKKTHEKSIRDFPGVSKDPLWTQMLMLTPSLYHIFRLPPNWSPSQITPPAVSQIAETTVDPVAQNQDAVIQAQTHASWMKTIGWFKYREAYGNQSFSSLQALIAIPSKQSIARFKGSRQWLENSLHQIFELCFQYLVNAERFIASCHEGVRDAITYKSERGRFRRLTTAKYREYSRVLSQTVAMSMRLLHQKIHSRSSAGTITLLLTGNQLESALNLYTVAMKGRGSSAPELPDVLHKFCATLLKPGDLPSDALACPTDQVLFLRGIQPQGTYASARSVKSTCSALQHCLRSILIHIVRQKYAKLDTFEWYEATKPLKTDVNASNGVGFTEEAPTYPGDYETKTLDQCEDVDDEEVLLEQIMNEVYTYRQDCNTDQRSADNPSSEQVAVENSQSVIPLINKEEPWLTIRPAGGRSTPFSRLHYVWLKVDRYALEETGSMQFNSSGDGHTWSFGRLGVPPKQIDMRTWAMACEAAGTGFREAVLSLAIDADFVEKSMSLMHKIKDEGIRLAPHRQVQNLTWMAPIQSWLRKVVFDQISTIDAEIDLHQANCWLKKEQMALESLANVFLLSTGVSFRGWQLSSIRFDCSESSNRNVWIVDETFIATHPKAKQRNKEFTPTLVAFPKQLFPHISIYLYLIRPVACEVLKALHRDSSCHSSVLWAHSIPSEGHSSQPLTAWSGHDVALCTGKLTKNITGIAITPLLARQVTQAIFRDKFPQLFSDVPTELNVLNELYLYGNRCGFPSWADLPGEAAVKLLAVSQIWQAMLEVEPVVSMWMPLVEGSHIFPSERKENWEVAFLTAYRLLRELHIDSFSSPSPIGVVGQVLFGFNSSRVEIDLPLWGLHAETVARSIQIITIAAADEPFPTLSNPSQTLDALDTQRTYDNAFIYLQGFKRQSIDHWDSFSREVYDLHRCPSLFTASRQERESVACMTSHLAAGRA</sequence>
<gene>
    <name evidence="2" type="ORF">M378DRAFT_1039922</name>
</gene>
<keyword evidence="3" id="KW-1185">Reference proteome</keyword>
<feature type="region of interest" description="Disordered" evidence="1">
    <location>
        <begin position="1"/>
        <end position="37"/>
    </location>
</feature>
<dbReference type="OrthoDB" id="3057390at2759"/>
<dbReference type="HOGENOM" id="CLU_005823_0_0_1"/>
<reference evidence="2 3" key="1">
    <citation type="submission" date="2014-04" db="EMBL/GenBank/DDBJ databases">
        <title>Evolutionary Origins and Diversification of the Mycorrhizal Mutualists.</title>
        <authorList>
            <consortium name="DOE Joint Genome Institute"/>
            <consortium name="Mycorrhizal Genomics Consortium"/>
            <person name="Kohler A."/>
            <person name="Kuo A."/>
            <person name="Nagy L.G."/>
            <person name="Floudas D."/>
            <person name="Copeland A."/>
            <person name="Barry K.W."/>
            <person name="Cichocki N."/>
            <person name="Veneault-Fourrey C."/>
            <person name="LaButti K."/>
            <person name="Lindquist E.A."/>
            <person name="Lipzen A."/>
            <person name="Lundell T."/>
            <person name="Morin E."/>
            <person name="Murat C."/>
            <person name="Riley R."/>
            <person name="Ohm R."/>
            <person name="Sun H."/>
            <person name="Tunlid A."/>
            <person name="Henrissat B."/>
            <person name="Grigoriev I.V."/>
            <person name="Hibbett D.S."/>
            <person name="Martin F."/>
        </authorList>
    </citation>
    <scope>NUCLEOTIDE SEQUENCE [LARGE SCALE GENOMIC DNA]</scope>
    <source>
        <strain evidence="2 3">Koide BX008</strain>
    </source>
</reference>
<feature type="compositionally biased region" description="Acidic residues" evidence="1">
    <location>
        <begin position="1"/>
        <end position="13"/>
    </location>
</feature>
<name>A0A0C2WIS0_AMAMK</name>
<dbReference type="Proteomes" id="UP000054549">
    <property type="component" value="Unassembled WGS sequence"/>
</dbReference>
<dbReference type="InParanoid" id="A0A0C2WIS0"/>
<protein>
    <submittedName>
        <fullName evidence="2">Uncharacterized protein</fullName>
    </submittedName>
</protein>
<dbReference type="STRING" id="946122.A0A0C2WIS0"/>
<dbReference type="EMBL" id="KN818455">
    <property type="protein sequence ID" value="KIL56003.1"/>
    <property type="molecule type" value="Genomic_DNA"/>
</dbReference>
<feature type="compositionally biased region" description="Acidic residues" evidence="1">
    <location>
        <begin position="103"/>
        <end position="113"/>
    </location>
</feature>
<proteinExistence type="predicted"/>